<evidence type="ECO:0000313" key="2">
    <source>
        <dbReference type="Proteomes" id="UP000663671"/>
    </source>
</evidence>
<dbReference type="VEuPathDB" id="FungiDB:I7I51_08843"/>
<name>A0A8A1LYY4_AJECA</name>
<organism evidence="1 2">
    <name type="scientific">Ajellomyces capsulatus</name>
    <name type="common">Darling's disease fungus</name>
    <name type="synonym">Histoplasma capsulatum</name>
    <dbReference type="NCBI Taxonomy" id="5037"/>
    <lineage>
        <taxon>Eukaryota</taxon>
        <taxon>Fungi</taxon>
        <taxon>Dikarya</taxon>
        <taxon>Ascomycota</taxon>
        <taxon>Pezizomycotina</taxon>
        <taxon>Eurotiomycetes</taxon>
        <taxon>Eurotiomycetidae</taxon>
        <taxon>Onygenales</taxon>
        <taxon>Ajellomycetaceae</taxon>
        <taxon>Histoplasma</taxon>
    </lineage>
</organism>
<accession>A0A8A1LYY4</accession>
<sequence length="197" mass="21097">ELEFIVTSQCCILSLINAPRNPGFPEALRKFSQGVVACGSPPVGPYEHCSVASCRAMVATGRMYRTMLDAEMALGAEGGRATCHPRHRGKVASCIGGISLLVVQQVNGSTNGETGPGLGICMIWQVGLRLAACAIGPGTSIYDVISLLCYLSHPLYKERRVLFTQRLIPSSALPLPRCAAGHSVTDDKEFKSSHLFY</sequence>
<dbReference type="AlphaFoldDB" id="A0A8A1LYY4"/>
<proteinExistence type="predicted"/>
<evidence type="ECO:0000313" key="1">
    <source>
        <dbReference type="EMBL" id="QSS59408.1"/>
    </source>
</evidence>
<dbReference type="EMBL" id="CP069109">
    <property type="protein sequence ID" value="QSS59408.1"/>
    <property type="molecule type" value="Genomic_DNA"/>
</dbReference>
<gene>
    <name evidence="1" type="ORF">I7I51_08843</name>
</gene>
<dbReference type="Proteomes" id="UP000663671">
    <property type="component" value="Chromosome 2"/>
</dbReference>
<feature type="non-terminal residue" evidence="1">
    <location>
        <position position="197"/>
    </location>
</feature>
<protein>
    <submittedName>
        <fullName evidence="1">Uncharacterized protein</fullName>
    </submittedName>
</protein>
<reference evidence="1" key="1">
    <citation type="submission" date="2021-01" db="EMBL/GenBank/DDBJ databases">
        <title>Chromosome-level genome assembly of a human fungal pathogen reveals clustering of transcriptionally co-regulated genes.</title>
        <authorList>
            <person name="Voorhies M."/>
            <person name="Cohen S."/>
            <person name="Shea T.P."/>
            <person name="Petrus S."/>
            <person name="Munoz J.F."/>
            <person name="Poplawski S."/>
            <person name="Goldman W.E."/>
            <person name="Michael T."/>
            <person name="Cuomo C.A."/>
            <person name="Sil A."/>
            <person name="Beyhan S."/>
        </authorList>
    </citation>
    <scope>NUCLEOTIDE SEQUENCE</scope>
    <source>
        <strain evidence="1">WU24</strain>
    </source>
</reference>